<accession>A0ABW4TFR4</accession>
<protein>
    <submittedName>
        <fullName evidence="8">ABC transporter ATP-binding protein</fullName>
    </submittedName>
</protein>
<dbReference type="CDD" id="cd03230">
    <property type="entry name" value="ABC_DR_subfamily_A"/>
    <property type="match status" value="1"/>
</dbReference>
<dbReference type="PANTHER" id="PTHR42711:SF5">
    <property type="entry name" value="ABC TRANSPORTER ATP-BINDING PROTEIN NATA"/>
    <property type="match status" value="1"/>
</dbReference>
<name>A0ABW4TFR4_9ACTN</name>
<dbReference type="EMBL" id="JBHUFV010000096">
    <property type="protein sequence ID" value="MFD1939805.1"/>
    <property type="molecule type" value="Genomic_DNA"/>
</dbReference>
<evidence type="ECO:0000313" key="8">
    <source>
        <dbReference type="EMBL" id="MFD1939805.1"/>
    </source>
</evidence>
<dbReference type="RefSeq" id="WP_379582417.1">
    <property type="nucleotide sequence ID" value="NZ_JBHUFV010000096.1"/>
</dbReference>
<dbReference type="PROSITE" id="PS50893">
    <property type="entry name" value="ABC_TRANSPORTER_2"/>
    <property type="match status" value="1"/>
</dbReference>
<evidence type="ECO:0000256" key="1">
    <source>
        <dbReference type="ARBA" id="ARBA00004202"/>
    </source>
</evidence>
<evidence type="ECO:0000313" key="9">
    <source>
        <dbReference type="Proteomes" id="UP001597368"/>
    </source>
</evidence>
<dbReference type="SUPFAM" id="SSF52540">
    <property type="entry name" value="P-loop containing nucleoside triphosphate hydrolases"/>
    <property type="match status" value="1"/>
</dbReference>
<feature type="domain" description="ABC transporter" evidence="7">
    <location>
        <begin position="19"/>
        <end position="242"/>
    </location>
</feature>
<organism evidence="8 9">
    <name type="scientific">Nonomuraea mangrovi</name>
    <dbReference type="NCBI Taxonomy" id="2316207"/>
    <lineage>
        <taxon>Bacteria</taxon>
        <taxon>Bacillati</taxon>
        <taxon>Actinomycetota</taxon>
        <taxon>Actinomycetes</taxon>
        <taxon>Streptosporangiales</taxon>
        <taxon>Streptosporangiaceae</taxon>
        <taxon>Nonomuraea</taxon>
    </lineage>
</organism>
<keyword evidence="4" id="KW-0547">Nucleotide-binding</keyword>
<keyword evidence="3" id="KW-0813">Transport</keyword>
<dbReference type="GO" id="GO:0005524">
    <property type="term" value="F:ATP binding"/>
    <property type="evidence" value="ECO:0007669"/>
    <property type="project" value="UniProtKB-KW"/>
</dbReference>
<comment type="caution">
    <text evidence="8">The sequence shown here is derived from an EMBL/GenBank/DDBJ whole genome shotgun (WGS) entry which is preliminary data.</text>
</comment>
<dbReference type="InterPro" id="IPR003439">
    <property type="entry name" value="ABC_transporter-like_ATP-bd"/>
</dbReference>
<dbReference type="Gene3D" id="3.40.50.300">
    <property type="entry name" value="P-loop containing nucleotide triphosphate hydrolases"/>
    <property type="match status" value="1"/>
</dbReference>
<keyword evidence="6" id="KW-0046">Antibiotic resistance</keyword>
<evidence type="ECO:0000256" key="6">
    <source>
        <dbReference type="ARBA" id="ARBA00023251"/>
    </source>
</evidence>
<keyword evidence="9" id="KW-1185">Reference proteome</keyword>
<dbReference type="SMART" id="SM00382">
    <property type="entry name" value="AAA"/>
    <property type="match status" value="1"/>
</dbReference>
<evidence type="ECO:0000259" key="7">
    <source>
        <dbReference type="PROSITE" id="PS50893"/>
    </source>
</evidence>
<dbReference type="Pfam" id="PF00005">
    <property type="entry name" value="ABC_tran"/>
    <property type="match status" value="1"/>
</dbReference>
<dbReference type="Proteomes" id="UP001597368">
    <property type="component" value="Unassembled WGS sequence"/>
</dbReference>
<evidence type="ECO:0000256" key="3">
    <source>
        <dbReference type="ARBA" id="ARBA00022448"/>
    </source>
</evidence>
<dbReference type="InterPro" id="IPR027417">
    <property type="entry name" value="P-loop_NTPase"/>
</dbReference>
<gene>
    <name evidence="8" type="ORF">ACFSKW_50950</name>
</gene>
<evidence type="ECO:0000256" key="5">
    <source>
        <dbReference type="ARBA" id="ARBA00022840"/>
    </source>
</evidence>
<comment type="similarity">
    <text evidence="2">Belongs to the ABC transporter superfamily.</text>
</comment>
<sequence>MSVDDESGEAALASTRPAARVRGLRKTYGDVIALQGLDLDVMPGSVVGLIGPNGAGKTTAVRCMAGLLKPDSGDVGIAPSRTPGRSPVAIAAQEIELYPGLPVETNLIFFGHLSGVENAEEVLAELAVELELGPLLGKLPKDLSIGQQRLVHVAAAMVAVPDLLLLDEPTAALDVGSRETLFAAVARRREAGVAVLLSSHQLQEVEATCDSIVMINHGEVIAAGDVDDLIGKHGGGQIEMTVDGTVQVVQGDDIAAAIAQVTAGGGRLEAVNVIKPSLETVFINLTGMRSMDVEAS</sequence>
<evidence type="ECO:0000256" key="2">
    <source>
        <dbReference type="ARBA" id="ARBA00005417"/>
    </source>
</evidence>
<dbReference type="InterPro" id="IPR050763">
    <property type="entry name" value="ABC_transporter_ATP-binding"/>
</dbReference>
<proteinExistence type="inferred from homology"/>
<keyword evidence="5 8" id="KW-0067">ATP-binding</keyword>
<reference evidence="9" key="1">
    <citation type="journal article" date="2019" name="Int. J. Syst. Evol. Microbiol.">
        <title>The Global Catalogue of Microorganisms (GCM) 10K type strain sequencing project: providing services to taxonomists for standard genome sequencing and annotation.</title>
        <authorList>
            <consortium name="The Broad Institute Genomics Platform"/>
            <consortium name="The Broad Institute Genome Sequencing Center for Infectious Disease"/>
            <person name="Wu L."/>
            <person name="Ma J."/>
        </authorList>
    </citation>
    <scope>NUCLEOTIDE SEQUENCE [LARGE SCALE GENOMIC DNA]</scope>
    <source>
        <strain evidence="9">ICMP 6774ER</strain>
    </source>
</reference>
<evidence type="ECO:0000256" key="4">
    <source>
        <dbReference type="ARBA" id="ARBA00022741"/>
    </source>
</evidence>
<dbReference type="InterPro" id="IPR003593">
    <property type="entry name" value="AAA+_ATPase"/>
</dbReference>
<dbReference type="PANTHER" id="PTHR42711">
    <property type="entry name" value="ABC TRANSPORTER ATP-BINDING PROTEIN"/>
    <property type="match status" value="1"/>
</dbReference>
<comment type="subcellular location">
    <subcellularLocation>
        <location evidence="1">Cell membrane</location>
        <topology evidence="1">Peripheral membrane protein</topology>
    </subcellularLocation>
</comment>